<gene>
    <name evidence="2" type="ORF">EYF80_028635</name>
</gene>
<dbReference type="AlphaFoldDB" id="A0A4Z2H5I8"/>
<comment type="caution">
    <text evidence="2">The sequence shown here is derived from an EMBL/GenBank/DDBJ whole genome shotgun (WGS) entry which is preliminary data.</text>
</comment>
<name>A0A4Z2H5I8_9TELE</name>
<evidence type="ECO:0000256" key="1">
    <source>
        <dbReference type="SAM" id="MobiDB-lite"/>
    </source>
</evidence>
<protein>
    <submittedName>
        <fullName evidence="2">Uncharacterized protein</fullName>
    </submittedName>
</protein>
<proteinExistence type="predicted"/>
<sequence>MRSTESFLSGALAGSLKLGGILRWSMVISDSTCREQQHGITHSLSRVSPAGLSPELATTEQVCVRAKPRCIINGGFIYGGQGAAPPAGRSDGGRPRSVSGGLGPNQQPVEVRYRQHTGTFTKRTWRTGLRLTCSALGNASPSHGLPLRIHRYPLQGKSSETPKKENLEMCRCQ</sequence>
<feature type="region of interest" description="Disordered" evidence="1">
    <location>
        <begin position="83"/>
        <end position="107"/>
    </location>
</feature>
<evidence type="ECO:0000313" key="2">
    <source>
        <dbReference type="EMBL" id="TNN61127.1"/>
    </source>
</evidence>
<accession>A0A4Z2H5I8</accession>
<organism evidence="2 3">
    <name type="scientific">Liparis tanakae</name>
    <name type="common">Tanaka's snailfish</name>
    <dbReference type="NCBI Taxonomy" id="230148"/>
    <lineage>
        <taxon>Eukaryota</taxon>
        <taxon>Metazoa</taxon>
        <taxon>Chordata</taxon>
        <taxon>Craniata</taxon>
        <taxon>Vertebrata</taxon>
        <taxon>Euteleostomi</taxon>
        <taxon>Actinopterygii</taxon>
        <taxon>Neopterygii</taxon>
        <taxon>Teleostei</taxon>
        <taxon>Neoteleostei</taxon>
        <taxon>Acanthomorphata</taxon>
        <taxon>Eupercaria</taxon>
        <taxon>Perciformes</taxon>
        <taxon>Cottioidei</taxon>
        <taxon>Cottales</taxon>
        <taxon>Liparidae</taxon>
        <taxon>Liparis</taxon>
    </lineage>
</organism>
<evidence type="ECO:0000313" key="3">
    <source>
        <dbReference type="Proteomes" id="UP000314294"/>
    </source>
</evidence>
<dbReference type="Proteomes" id="UP000314294">
    <property type="component" value="Unassembled WGS sequence"/>
</dbReference>
<reference evidence="2 3" key="1">
    <citation type="submission" date="2019-03" db="EMBL/GenBank/DDBJ databases">
        <title>First draft genome of Liparis tanakae, snailfish: a comprehensive survey of snailfish specific genes.</title>
        <authorList>
            <person name="Kim W."/>
            <person name="Song I."/>
            <person name="Jeong J.-H."/>
            <person name="Kim D."/>
            <person name="Kim S."/>
            <person name="Ryu S."/>
            <person name="Song J.Y."/>
            <person name="Lee S.K."/>
        </authorList>
    </citation>
    <scope>NUCLEOTIDE SEQUENCE [LARGE SCALE GENOMIC DNA]</scope>
    <source>
        <tissue evidence="2">Muscle</tissue>
    </source>
</reference>
<dbReference type="EMBL" id="SRLO01000321">
    <property type="protein sequence ID" value="TNN61127.1"/>
    <property type="molecule type" value="Genomic_DNA"/>
</dbReference>
<keyword evidence="3" id="KW-1185">Reference proteome</keyword>